<proteinExistence type="predicted"/>
<gene>
    <name evidence="1" type="ORF">LSALG_LOCUS29744</name>
</gene>
<dbReference type="EMBL" id="OX465082">
    <property type="protein sequence ID" value="CAI9290555.1"/>
    <property type="molecule type" value="Genomic_DNA"/>
</dbReference>
<dbReference type="Proteomes" id="UP001177003">
    <property type="component" value="Chromosome 6"/>
</dbReference>
<keyword evidence="2" id="KW-1185">Reference proteome</keyword>
<evidence type="ECO:0000313" key="2">
    <source>
        <dbReference type="Proteomes" id="UP001177003"/>
    </source>
</evidence>
<protein>
    <submittedName>
        <fullName evidence="1">Uncharacterized protein</fullName>
    </submittedName>
</protein>
<sequence>MMEELGCVEEGKVMYYHFKRPLGDLDFGLFALDSDQDFNHLRSYVASHKLTEVYTKFWRTNLHTYAMSPNPSKLRIEEIVEPPYCSRRLCLEWIDTTTVEPPVLGPSMQTPTMEPNMESPSHIDIAHVNLVIVRVGESSDSDDSDFIVDEDNLLDDSEVDMHDFYLNIDDNLEWIGDAPITTENVVMSDGEMEVINTDVLQSESSSD</sequence>
<dbReference type="AlphaFoldDB" id="A0AA35ZDG6"/>
<organism evidence="1 2">
    <name type="scientific">Lactuca saligna</name>
    <name type="common">Willowleaf lettuce</name>
    <dbReference type="NCBI Taxonomy" id="75948"/>
    <lineage>
        <taxon>Eukaryota</taxon>
        <taxon>Viridiplantae</taxon>
        <taxon>Streptophyta</taxon>
        <taxon>Embryophyta</taxon>
        <taxon>Tracheophyta</taxon>
        <taxon>Spermatophyta</taxon>
        <taxon>Magnoliopsida</taxon>
        <taxon>eudicotyledons</taxon>
        <taxon>Gunneridae</taxon>
        <taxon>Pentapetalae</taxon>
        <taxon>asterids</taxon>
        <taxon>campanulids</taxon>
        <taxon>Asterales</taxon>
        <taxon>Asteraceae</taxon>
        <taxon>Cichorioideae</taxon>
        <taxon>Cichorieae</taxon>
        <taxon>Lactucinae</taxon>
        <taxon>Lactuca</taxon>
    </lineage>
</organism>
<reference evidence="1" key="1">
    <citation type="submission" date="2023-04" db="EMBL/GenBank/DDBJ databases">
        <authorList>
            <person name="Vijverberg K."/>
            <person name="Xiong W."/>
            <person name="Schranz E."/>
        </authorList>
    </citation>
    <scope>NUCLEOTIDE SEQUENCE</scope>
</reference>
<evidence type="ECO:0000313" key="1">
    <source>
        <dbReference type="EMBL" id="CAI9290555.1"/>
    </source>
</evidence>
<accession>A0AA35ZDG6</accession>
<name>A0AA35ZDG6_LACSI</name>